<dbReference type="SUPFAM" id="SSF51445">
    <property type="entry name" value="(Trans)glycosidases"/>
    <property type="match status" value="1"/>
</dbReference>
<accession>A0A1E8Q0S6</accession>
<evidence type="ECO:0008006" key="5">
    <source>
        <dbReference type="Google" id="ProtNLM"/>
    </source>
</evidence>
<gene>
    <name evidence="3" type="ORF">BEL07_19430</name>
</gene>
<evidence type="ECO:0000313" key="3">
    <source>
        <dbReference type="EMBL" id="OFJ52093.1"/>
    </source>
</evidence>
<feature type="compositionally biased region" description="Pro residues" evidence="1">
    <location>
        <begin position="530"/>
        <end position="541"/>
    </location>
</feature>
<dbReference type="GO" id="GO:0004553">
    <property type="term" value="F:hydrolase activity, hydrolyzing O-glycosyl compounds"/>
    <property type="evidence" value="ECO:0007669"/>
    <property type="project" value="TreeGrafter"/>
</dbReference>
<feature type="region of interest" description="Disordered" evidence="1">
    <location>
        <begin position="507"/>
        <end position="542"/>
    </location>
</feature>
<dbReference type="Proteomes" id="UP000178953">
    <property type="component" value="Unassembled WGS sequence"/>
</dbReference>
<dbReference type="EMBL" id="MCHX01000048">
    <property type="protein sequence ID" value="OFJ52093.1"/>
    <property type="molecule type" value="Genomic_DNA"/>
</dbReference>
<dbReference type="InterPro" id="IPR017853">
    <property type="entry name" value="GH"/>
</dbReference>
<dbReference type="OrthoDB" id="9802522at2"/>
<evidence type="ECO:0000256" key="1">
    <source>
        <dbReference type="SAM" id="MobiDB-lite"/>
    </source>
</evidence>
<reference evidence="3 4" key="1">
    <citation type="submission" date="2016-09" db="EMBL/GenBank/DDBJ databases">
        <title>genome sequence of Mycobacterium sp. 739 SCH.</title>
        <authorList>
            <person name="Greninger A.L."/>
            <person name="Qin X."/>
            <person name="Jerome K."/>
            <person name="Vora S."/>
            <person name="Quinn K."/>
        </authorList>
    </citation>
    <scope>NUCLEOTIDE SEQUENCE [LARGE SCALE GENOMIC DNA]</scope>
    <source>
        <strain evidence="3 4">SCH</strain>
    </source>
</reference>
<feature type="transmembrane region" description="Helical" evidence="2">
    <location>
        <begin position="543"/>
        <end position="562"/>
    </location>
</feature>
<dbReference type="AlphaFoldDB" id="A0A1E8Q0S6"/>
<evidence type="ECO:0000313" key="4">
    <source>
        <dbReference type="Proteomes" id="UP000178953"/>
    </source>
</evidence>
<dbReference type="InterPro" id="IPR051923">
    <property type="entry name" value="Glycosyl_Hydrolase_39"/>
</dbReference>
<dbReference type="InterPro" id="IPR013207">
    <property type="entry name" value="LGFP"/>
</dbReference>
<keyword evidence="2" id="KW-0472">Membrane</keyword>
<dbReference type="RefSeq" id="WP_070354704.1">
    <property type="nucleotide sequence ID" value="NZ_CP043474.1"/>
</dbReference>
<proteinExistence type="predicted"/>
<sequence>MPSPRRPRHRRRTSTVALAVIVALACTAAIGTDLRAPRHRTVVVATAASIDPSSGTVAIADSDVYGMSQADVDTTMDAIRAANVRSVRLLIPWAGVEQRQGQLDWSMVDKTVTSAASRGLAVVGVVNSTPLWAVAPGGQYLSGRPASPAAYGDFVAKVASRYRGTIAALEIWNEPNAVTFYTPLPDPAGYVDLLKASYPRIKAVDPSIVVLGGSLGAILDVAAVSISPPKFLEQMYAAGAAGFFDAMVFHPYQYSLKFSDGMSVDGSPLQQLMAMRQTMVANGDGDKKIWSTEYGEPTSQGGDAQQDAFISDIVTKWRELPYTGPMYVYTTRDRRSGSLGTEDTFGVIRTDWTPKPALATVRSAAGGALPSAPEFGRFATVTDPALGTPLSPVYRANPTTWAQIRTEASVYELPSGFVTSPAPVARKAGLYGTVPTTPFANGYQDFDRYDGLRIWYSPATGAHSARRAIYDAWTPALGLAVTDETGGQLGSQCEFENGTIMWSPLGGARVTMKDGQPGTPPGNPGGPVDPGTPPPGPPPQNPVASLLGLVFGIVGGLGGVVLPR</sequence>
<protein>
    <recommendedName>
        <fullName evidence="5">Glycoside hydrolase family 5 domain-containing protein</fullName>
    </recommendedName>
</protein>
<keyword evidence="2" id="KW-0812">Transmembrane</keyword>
<comment type="caution">
    <text evidence="3">The sequence shown here is derived from an EMBL/GenBank/DDBJ whole genome shotgun (WGS) entry which is preliminary data.</text>
</comment>
<organism evidence="3 4">
    <name type="scientific">Mycolicibacterium grossiae</name>
    <dbReference type="NCBI Taxonomy" id="1552759"/>
    <lineage>
        <taxon>Bacteria</taxon>
        <taxon>Bacillati</taxon>
        <taxon>Actinomycetota</taxon>
        <taxon>Actinomycetes</taxon>
        <taxon>Mycobacteriales</taxon>
        <taxon>Mycobacteriaceae</taxon>
        <taxon>Mycolicibacterium</taxon>
    </lineage>
</organism>
<keyword evidence="2" id="KW-1133">Transmembrane helix</keyword>
<dbReference type="PANTHER" id="PTHR12631:SF10">
    <property type="entry name" value="BETA-XYLOSIDASE-LIKE PROTEIN-RELATED"/>
    <property type="match status" value="1"/>
</dbReference>
<name>A0A1E8Q0S6_9MYCO</name>
<evidence type="ECO:0000256" key="2">
    <source>
        <dbReference type="SAM" id="Phobius"/>
    </source>
</evidence>
<keyword evidence="4" id="KW-1185">Reference proteome</keyword>
<dbReference type="Gene3D" id="3.20.20.80">
    <property type="entry name" value="Glycosidases"/>
    <property type="match status" value="1"/>
</dbReference>
<dbReference type="PANTHER" id="PTHR12631">
    <property type="entry name" value="ALPHA-L-IDURONIDASE"/>
    <property type="match status" value="1"/>
</dbReference>
<dbReference type="PROSITE" id="PS51257">
    <property type="entry name" value="PROKAR_LIPOPROTEIN"/>
    <property type="match status" value="1"/>
</dbReference>
<dbReference type="Pfam" id="PF08310">
    <property type="entry name" value="LGFP"/>
    <property type="match status" value="1"/>
</dbReference>